<feature type="domain" description="HD" evidence="3">
    <location>
        <begin position="48"/>
        <end position="118"/>
    </location>
</feature>
<keyword evidence="1" id="KW-0479">Metal-binding</keyword>
<dbReference type="STRING" id="599839.J4GPN8"/>
<keyword evidence="2" id="KW-0378">Hydrolase</keyword>
<sequence>MSGHIQSMSSATIKAPDGSTLSKRVFPPLYSSTGNTAKDRLAFFHTLERLKEAMHNFRHEMLHNSAAAQRIEALWKEYEEGETDEARFVKDLDRFEMASQALEYERDHSTQLQQFFDSSIPFLRHDEIKDWGRDLLTEREEMRAELMECSAQPVRETENNS</sequence>
<name>J4GPN8_9APHY</name>
<evidence type="ECO:0000259" key="3">
    <source>
        <dbReference type="Pfam" id="PF13023"/>
    </source>
</evidence>
<dbReference type="Proteomes" id="UP000006352">
    <property type="component" value="Unassembled WGS sequence"/>
</dbReference>
<keyword evidence="5" id="KW-1185">Reference proteome</keyword>
<evidence type="ECO:0000313" key="4">
    <source>
        <dbReference type="EMBL" id="CCM02595.1"/>
    </source>
</evidence>
<dbReference type="RefSeq" id="XP_012181878.1">
    <property type="nucleotide sequence ID" value="XM_012326488.1"/>
</dbReference>
<dbReference type="GO" id="GO:0005737">
    <property type="term" value="C:cytoplasm"/>
    <property type="evidence" value="ECO:0007669"/>
    <property type="project" value="TreeGrafter"/>
</dbReference>
<dbReference type="SUPFAM" id="SSF109604">
    <property type="entry name" value="HD-domain/PDEase-like"/>
    <property type="match status" value="1"/>
</dbReference>
<evidence type="ECO:0000256" key="1">
    <source>
        <dbReference type="ARBA" id="ARBA00022723"/>
    </source>
</evidence>
<evidence type="ECO:0000313" key="5">
    <source>
        <dbReference type="Proteomes" id="UP000006352"/>
    </source>
</evidence>
<dbReference type="AlphaFoldDB" id="J4GPN8"/>
<organism evidence="4 5">
    <name type="scientific">Fibroporia radiculosa</name>
    <dbReference type="NCBI Taxonomy" id="599839"/>
    <lineage>
        <taxon>Eukaryota</taxon>
        <taxon>Fungi</taxon>
        <taxon>Dikarya</taxon>
        <taxon>Basidiomycota</taxon>
        <taxon>Agaricomycotina</taxon>
        <taxon>Agaricomycetes</taxon>
        <taxon>Polyporales</taxon>
        <taxon>Fibroporiaceae</taxon>
        <taxon>Fibroporia</taxon>
    </lineage>
</organism>
<dbReference type="HOGENOM" id="CLU_1643729_0_0_1"/>
<protein>
    <recommendedName>
        <fullName evidence="3">HD domain-containing protein</fullName>
    </recommendedName>
</protein>
<dbReference type="Gene3D" id="1.10.3210.10">
    <property type="entry name" value="Hypothetical protein af1432"/>
    <property type="match status" value="1"/>
</dbReference>
<dbReference type="InParanoid" id="J4GPN8"/>
<proteinExistence type="predicted"/>
<accession>J4GPN8</accession>
<dbReference type="GO" id="GO:0046872">
    <property type="term" value="F:metal ion binding"/>
    <property type="evidence" value="ECO:0007669"/>
    <property type="project" value="UniProtKB-KW"/>
</dbReference>
<dbReference type="GeneID" id="24097506"/>
<dbReference type="PANTHER" id="PTHR11845:SF13">
    <property type="entry name" value="5'-DEOXYNUCLEOTIDASE HDDC2"/>
    <property type="match status" value="1"/>
</dbReference>
<dbReference type="FunCoup" id="J4GPN8">
    <property type="interactions" value="135"/>
</dbReference>
<dbReference type="Pfam" id="PF13023">
    <property type="entry name" value="HD_3"/>
    <property type="match status" value="1"/>
</dbReference>
<dbReference type="GO" id="GO:0002953">
    <property type="term" value="F:5'-deoxynucleotidase activity"/>
    <property type="evidence" value="ECO:0007669"/>
    <property type="project" value="InterPro"/>
</dbReference>
<dbReference type="InterPro" id="IPR006674">
    <property type="entry name" value="HD_domain"/>
</dbReference>
<dbReference type="OrthoDB" id="10254258at2759"/>
<dbReference type="InterPro" id="IPR039356">
    <property type="entry name" value="YfbR/HDDC2"/>
</dbReference>
<reference evidence="4 5" key="1">
    <citation type="journal article" date="2012" name="Appl. Environ. Microbiol.">
        <title>Short-read sequencing for genomic analysis of the brown rot fungus Fibroporia radiculosa.</title>
        <authorList>
            <person name="Tang J.D."/>
            <person name="Perkins A.D."/>
            <person name="Sonstegard T.S."/>
            <person name="Schroeder S.G."/>
            <person name="Burgess S.C."/>
            <person name="Diehl S.V."/>
        </authorList>
    </citation>
    <scope>NUCLEOTIDE SEQUENCE [LARGE SCALE GENOMIC DNA]</scope>
    <source>
        <strain evidence="4 5">TFFH 294</strain>
    </source>
</reference>
<evidence type="ECO:0000256" key="2">
    <source>
        <dbReference type="ARBA" id="ARBA00022801"/>
    </source>
</evidence>
<gene>
    <name evidence="4" type="ORF">FIBRA_04698</name>
</gene>
<dbReference type="PANTHER" id="PTHR11845">
    <property type="entry name" value="5'-DEOXYNUCLEOTIDASE HDDC2"/>
    <property type="match status" value="1"/>
</dbReference>
<dbReference type="EMBL" id="HE797086">
    <property type="protein sequence ID" value="CCM02595.1"/>
    <property type="molecule type" value="Genomic_DNA"/>
</dbReference>